<dbReference type="InterPro" id="IPR050313">
    <property type="entry name" value="Carb_Metab_HTH_regulators"/>
</dbReference>
<dbReference type="PROSITE" id="PS00894">
    <property type="entry name" value="HTH_DEOR_1"/>
    <property type="match status" value="1"/>
</dbReference>
<dbReference type="Gene3D" id="1.10.10.10">
    <property type="entry name" value="Winged helix-like DNA-binding domain superfamily/Winged helix DNA-binding domain"/>
    <property type="match status" value="1"/>
</dbReference>
<protein>
    <submittedName>
        <fullName evidence="6">Glycerol-3-phosphate regulon repressor</fullName>
    </submittedName>
</protein>
<evidence type="ECO:0000259" key="5">
    <source>
        <dbReference type="PROSITE" id="PS51000"/>
    </source>
</evidence>
<organism evidence="6">
    <name type="scientific">uncultured organism</name>
    <dbReference type="NCBI Taxonomy" id="155900"/>
    <lineage>
        <taxon>unclassified sequences</taxon>
        <taxon>environmental samples</taxon>
    </lineage>
</organism>
<evidence type="ECO:0000256" key="1">
    <source>
        <dbReference type="ARBA" id="ARBA00022491"/>
    </source>
</evidence>
<evidence type="ECO:0000256" key="3">
    <source>
        <dbReference type="ARBA" id="ARBA00023125"/>
    </source>
</evidence>
<keyword evidence="3" id="KW-0238">DNA-binding</keyword>
<dbReference type="Pfam" id="PF00455">
    <property type="entry name" value="DeoRC"/>
    <property type="match status" value="1"/>
</dbReference>
<keyword evidence="2" id="KW-0805">Transcription regulation</keyword>
<dbReference type="InterPro" id="IPR014036">
    <property type="entry name" value="DeoR-like_C"/>
</dbReference>
<dbReference type="EMBL" id="MN079222">
    <property type="protein sequence ID" value="QEA07271.1"/>
    <property type="molecule type" value="Genomic_DNA"/>
</dbReference>
<dbReference type="InterPro" id="IPR001034">
    <property type="entry name" value="DeoR_HTH"/>
</dbReference>
<dbReference type="SUPFAM" id="SSF46785">
    <property type="entry name" value="Winged helix' DNA-binding domain"/>
    <property type="match status" value="1"/>
</dbReference>
<keyword evidence="4" id="KW-0804">Transcription</keyword>
<dbReference type="PRINTS" id="PR00037">
    <property type="entry name" value="HTHLACR"/>
</dbReference>
<dbReference type="PROSITE" id="PS51000">
    <property type="entry name" value="HTH_DEOR_2"/>
    <property type="match status" value="1"/>
</dbReference>
<name>A0A5B8RF56_9ZZZZ</name>
<evidence type="ECO:0000313" key="6">
    <source>
        <dbReference type="EMBL" id="QEA07271.1"/>
    </source>
</evidence>
<feature type="domain" description="HTH deoR-type" evidence="5">
    <location>
        <begin position="10"/>
        <end position="65"/>
    </location>
</feature>
<reference evidence="6" key="1">
    <citation type="submission" date="2019-06" db="EMBL/GenBank/DDBJ databases">
        <authorList>
            <person name="Murdoch R.W."/>
            <person name="Fathepure B."/>
        </authorList>
    </citation>
    <scope>NUCLEOTIDE SEQUENCE</scope>
</reference>
<evidence type="ECO:0000256" key="2">
    <source>
        <dbReference type="ARBA" id="ARBA00023015"/>
    </source>
</evidence>
<dbReference type="InterPro" id="IPR037171">
    <property type="entry name" value="NagB/RpiA_transferase-like"/>
</dbReference>
<dbReference type="PANTHER" id="PTHR30363">
    <property type="entry name" value="HTH-TYPE TRANSCRIPTIONAL REGULATOR SRLR-RELATED"/>
    <property type="match status" value="1"/>
</dbReference>
<dbReference type="SMART" id="SM00420">
    <property type="entry name" value="HTH_DEOR"/>
    <property type="match status" value="1"/>
</dbReference>
<dbReference type="Pfam" id="PF08220">
    <property type="entry name" value="HTH_DeoR"/>
    <property type="match status" value="1"/>
</dbReference>
<evidence type="ECO:0000256" key="4">
    <source>
        <dbReference type="ARBA" id="ARBA00023163"/>
    </source>
</evidence>
<sequence>MTEGAEQPALNQRQQAILGFVRQQGFVSVEALAEHFGVTAQTVRRDVNALCRLGRLRRFHGGAGLPSTVENDAYAHRQVRCLEEKQRIAREVAARIPDQASLFLTLGTTTEEVAKALLGHAGLRVITNNLNVAHILSDNATFEVIIAGGVVRHRDRGVTGEATIDFMKQFKVDFAVMGISGIDDDGTLLDFDYREVRVLQAIMAHSRTIFLVADHTKFHRNAMVRLGHLSEVDVLFTDSEPPSAMQRCLAEGGGSVVVAAADGTAPAVRRVRDGSPEECSNEN</sequence>
<dbReference type="InterPro" id="IPR018356">
    <property type="entry name" value="Tscrpt_reg_HTH_DeoR_CS"/>
</dbReference>
<accession>A0A5B8RF56</accession>
<dbReference type="InterPro" id="IPR036390">
    <property type="entry name" value="WH_DNA-bd_sf"/>
</dbReference>
<dbReference type="AlphaFoldDB" id="A0A5B8RF56"/>
<dbReference type="SUPFAM" id="SSF100950">
    <property type="entry name" value="NagB/RpiA/CoA transferase-like"/>
    <property type="match status" value="1"/>
</dbReference>
<dbReference type="InterPro" id="IPR036388">
    <property type="entry name" value="WH-like_DNA-bd_sf"/>
</dbReference>
<gene>
    <name evidence="6" type="primary">glpR_2</name>
    <name evidence="6" type="ORF">KBTEX_03620</name>
</gene>
<dbReference type="Gene3D" id="3.40.50.1360">
    <property type="match status" value="1"/>
</dbReference>
<dbReference type="SMART" id="SM01134">
    <property type="entry name" value="DeoRC"/>
    <property type="match status" value="1"/>
</dbReference>
<keyword evidence="1" id="KW-0678">Repressor</keyword>
<dbReference type="GO" id="GO:0003700">
    <property type="term" value="F:DNA-binding transcription factor activity"/>
    <property type="evidence" value="ECO:0007669"/>
    <property type="project" value="InterPro"/>
</dbReference>
<dbReference type="PANTHER" id="PTHR30363:SF4">
    <property type="entry name" value="GLYCEROL-3-PHOSPHATE REGULON REPRESSOR"/>
    <property type="match status" value="1"/>
</dbReference>
<dbReference type="GO" id="GO:0003677">
    <property type="term" value="F:DNA binding"/>
    <property type="evidence" value="ECO:0007669"/>
    <property type="project" value="UniProtKB-KW"/>
</dbReference>
<proteinExistence type="predicted"/>